<comment type="caution">
    <text evidence="1">The sequence shown here is derived from an EMBL/GenBank/DDBJ whole genome shotgun (WGS) entry which is preliminary data.</text>
</comment>
<proteinExistence type="predicted"/>
<sequence>MPFRIALWGGGFSSYPFGLSKKGDFEVFNFSKKKSGFVFDDNKVVVNTPEVIGVYQFLKKTAFENLKFLGLERQNEMFDVLLVDFISNDVFFLISKLVNDKKSSFGNQESKREQPLSFYLAEVGQALNVLKNELMRFVLNNHELYQKLVLNEIYLPVSFAAKNNEVERDCIPQLNKFLNEIYEEIKNTIPNVFVINYAENELDFSYTDDVFFLHTEKSIYRQLGFLKELSMGVKNHVLFNERKPVIVNSKDSVAELIGIGQKDKDNICELVDFILSGDSLGFYNKLCDEKKLSLIYGGAEYCCDSSFLMYQTNYLCFRGSSEDIEFVLEQRHLNVSAVYFRKVGVVYKFDAAIFPTEAVEKKLEKLKAYTKNKNREWKGVFLSYSRPYHYFYDMLPAFYYNYLSMSPERKGKFTSVHISSFDFLDISVFNFLPKINALDFDSEEELNDYLFENGFLIKLGYPNSFLENEGYFGGFRNQCIEQFDDALLSSVCDPMNNEEDKVIEESDFVLWVGVCGEKRRWKEQEKGILLCIDELKKQFKKICVIVDGITAPVTGHVNVASATKENEIYKRLCDQHKNDNDVVFVSLISQSAVRKIRCSQFVDVFLTGFLTDSMYPARFGRAVGIGHGSYAAKEKYKEHIHPNTIVIKSDRKRDESIFKKASHNWARQSYSIRSGDVLLQFKKILKENF</sequence>
<reference evidence="2" key="1">
    <citation type="journal article" date="2019" name="Int. J. Syst. Evol. Microbiol.">
        <title>The Global Catalogue of Microorganisms (GCM) 10K type strain sequencing project: providing services to taxonomists for standard genome sequencing and annotation.</title>
        <authorList>
            <consortium name="The Broad Institute Genomics Platform"/>
            <consortium name="The Broad Institute Genome Sequencing Center for Infectious Disease"/>
            <person name="Wu L."/>
            <person name="Ma J."/>
        </authorList>
    </citation>
    <scope>NUCLEOTIDE SEQUENCE [LARGE SCALE GENOMIC DNA]</scope>
    <source>
        <strain evidence="2">KCTC 22157</strain>
    </source>
</reference>
<accession>A0ABQ2WGE9</accession>
<keyword evidence="2" id="KW-1185">Reference proteome</keyword>
<gene>
    <name evidence="1" type="ORF">GCM10007158_09220</name>
</gene>
<dbReference type="Proteomes" id="UP000647585">
    <property type="component" value="Unassembled WGS sequence"/>
</dbReference>
<name>A0ABQ2WGE9_9GAMM</name>
<organism evidence="1 2">
    <name type="scientific">Halomonas johnsoniae</name>
    <dbReference type="NCBI Taxonomy" id="502832"/>
    <lineage>
        <taxon>Bacteria</taxon>
        <taxon>Pseudomonadati</taxon>
        <taxon>Pseudomonadota</taxon>
        <taxon>Gammaproteobacteria</taxon>
        <taxon>Oceanospirillales</taxon>
        <taxon>Halomonadaceae</taxon>
        <taxon>Halomonas</taxon>
    </lineage>
</organism>
<evidence type="ECO:0000313" key="2">
    <source>
        <dbReference type="Proteomes" id="UP000647585"/>
    </source>
</evidence>
<evidence type="ECO:0000313" key="1">
    <source>
        <dbReference type="EMBL" id="GGW50429.1"/>
    </source>
</evidence>
<dbReference type="EMBL" id="BMXO01000003">
    <property type="protein sequence ID" value="GGW50429.1"/>
    <property type="molecule type" value="Genomic_DNA"/>
</dbReference>
<protein>
    <submittedName>
        <fullName evidence="1">Uncharacterized protein</fullName>
    </submittedName>
</protein>
<dbReference type="RefSeq" id="WP_193461105.1">
    <property type="nucleotide sequence ID" value="NZ_BMXO01000003.1"/>
</dbReference>